<dbReference type="RefSeq" id="WP_303679249.1">
    <property type="nucleotide sequence ID" value="NZ_MNTG01000001.1"/>
</dbReference>
<sequence length="452" mass="49784">MALKQIDALAALREAAGEVIETSLCDVQGNWLALVNTEEGKRLAFAAKGEAALSALWKDVEKEADVKDVHVSVMALNANNAALVRRYVKWTAPTACGTKGASIGFSDWLGEADAVVAELFGKRQLKPVLVDFTTEDSEALQRYFVQAVDTATWGVLEEGYKEGYGANAAGLKTEEEIVKALLYGYSMIGFDCSDKIDLGIEKLSDEAVDKRFEQFNEPFRAAVHASYLNAEFKVGTSKITFTENQLHRIVLEYGEAIMHIQFIYNSYLKNTPWDIDFELDLSKPGKVLTPQEHYLIGNELQRNGIKLSSICLDPLKDAEAVNDNLQLHCEIADTFGYRLSFKNADIAMEDTAAAMKYLKGKVHFKMNNILWMSAIELAKALDADLFGKLCAACGCEPTADAADRALVLGYRKALNPKEEGNVVADMKAFLEAHHAEYAAAIKENVAAKLKNI</sequence>
<dbReference type="STRING" id="626940.BHW43_01565"/>
<gene>
    <name evidence="1" type="ORF">BHW43_01565</name>
</gene>
<proteinExistence type="predicted"/>
<evidence type="ECO:0000313" key="2">
    <source>
        <dbReference type="Proteomes" id="UP000186777"/>
    </source>
</evidence>
<dbReference type="GO" id="GO:0016853">
    <property type="term" value="F:isomerase activity"/>
    <property type="evidence" value="ECO:0007669"/>
    <property type="project" value="InterPro"/>
</dbReference>
<name>A0A1Q6RB41_9FIRM</name>
<organism evidence="1 2">
    <name type="scientific">Phascolarctobacterium succinatutens</name>
    <dbReference type="NCBI Taxonomy" id="626940"/>
    <lineage>
        <taxon>Bacteria</taxon>
        <taxon>Bacillati</taxon>
        <taxon>Bacillota</taxon>
        <taxon>Negativicutes</taxon>
        <taxon>Acidaminococcales</taxon>
        <taxon>Acidaminococcaceae</taxon>
        <taxon>Phascolarctobacterium</taxon>
    </lineage>
</organism>
<dbReference type="InterPro" id="IPR032586">
    <property type="entry name" value="UxaE"/>
</dbReference>
<reference evidence="1 2" key="1">
    <citation type="journal article" date="2016" name="Nat. Biotechnol.">
        <title>Measurement of bacterial replication rates in microbial communities.</title>
        <authorList>
            <person name="Brown C.T."/>
            <person name="Olm M.R."/>
            <person name="Thomas B.C."/>
            <person name="Banfield J.F."/>
        </authorList>
    </citation>
    <scope>NUCLEOTIDE SEQUENCE [LARGE SCALE GENOMIC DNA]</scope>
    <source>
        <strain evidence="1">46_33</strain>
    </source>
</reference>
<protein>
    <submittedName>
        <fullName evidence="1">Uncharacterized protein</fullName>
    </submittedName>
</protein>
<comment type="caution">
    <text evidence="1">The sequence shown here is derived from an EMBL/GenBank/DDBJ whole genome shotgun (WGS) entry which is preliminary data.</text>
</comment>
<dbReference type="AlphaFoldDB" id="A0A1Q6RB41"/>
<dbReference type="Proteomes" id="UP000186777">
    <property type="component" value="Unassembled WGS sequence"/>
</dbReference>
<evidence type="ECO:0000313" key="1">
    <source>
        <dbReference type="EMBL" id="OLA39598.1"/>
    </source>
</evidence>
<dbReference type="EMBL" id="MNTG01000001">
    <property type="protein sequence ID" value="OLA39598.1"/>
    <property type="molecule type" value="Genomic_DNA"/>
</dbReference>
<dbReference type="Pfam" id="PF16257">
    <property type="entry name" value="UxaE"/>
    <property type="match status" value="1"/>
</dbReference>
<accession>A0A1Q6RB41</accession>